<name>A0A078LJY6_9PSED</name>
<evidence type="ECO:0000313" key="2">
    <source>
        <dbReference type="EMBL" id="CDZ93038.1"/>
    </source>
</evidence>
<proteinExistence type="predicted"/>
<evidence type="ECO:0000256" key="1">
    <source>
        <dbReference type="SAM" id="Phobius"/>
    </source>
</evidence>
<accession>A0A078LJY6</accession>
<organism evidence="2 3">
    <name type="scientific">Pseudomonas saudiphocaensis</name>
    <dbReference type="NCBI Taxonomy" id="1499686"/>
    <lineage>
        <taxon>Bacteria</taxon>
        <taxon>Pseudomonadati</taxon>
        <taxon>Pseudomonadota</taxon>
        <taxon>Gammaproteobacteria</taxon>
        <taxon>Pseudomonadales</taxon>
        <taxon>Pseudomonadaceae</taxon>
        <taxon>Pseudomonas</taxon>
    </lineage>
</organism>
<keyword evidence="3" id="KW-1185">Reference proteome</keyword>
<dbReference type="HOGENOM" id="CLU_220781_0_0_6"/>
<protein>
    <submittedName>
        <fullName evidence="2">Uncharacterized protein</fullName>
    </submittedName>
</protein>
<feature type="transmembrane region" description="Helical" evidence="1">
    <location>
        <begin position="12"/>
        <end position="30"/>
    </location>
</feature>
<keyword evidence="1" id="KW-0472">Membrane</keyword>
<dbReference type="STRING" id="1499686.BN1079_00317"/>
<gene>
    <name evidence="2" type="ORF">BN1079_00317</name>
</gene>
<dbReference type="Proteomes" id="UP000053902">
    <property type="component" value="Unassembled WGS sequence"/>
</dbReference>
<sequence length="31" mass="3541">MFKQKKFKQATLILIAVTVILILPNLTRLVS</sequence>
<keyword evidence="1" id="KW-0812">Transmembrane</keyword>
<evidence type="ECO:0000313" key="3">
    <source>
        <dbReference type="Proteomes" id="UP000053902"/>
    </source>
</evidence>
<keyword evidence="1" id="KW-1133">Transmembrane helix</keyword>
<reference evidence="2 3" key="1">
    <citation type="submission" date="2014-07" db="EMBL/GenBank/DDBJ databases">
        <authorList>
            <person name="Urmite Genomes Urmite Genomes"/>
        </authorList>
    </citation>
    <scope>NUCLEOTIDE SEQUENCE [LARGE SCALE GENOMIC DNA]</scope>
    <source>
        <strain evidence="2 3">20_BN</strain>
    </source>
</reference>
<dbReference type="AlphaFoldDB" id="A0A078LJY6"/>
<dbReference type="EMBL" id="CCSF01000001">
    <property type="protein sequence ID" value="CDZ93038.1"/>
    <property type="molecule type" value="Genomic_DNA"/>
</dbReference>